<proteinExistence type="predicted"/>
<dbReference type="RefSeq" id="WP_114278700.1">
    <property type="nucleotide sequence ID" value="NZ_QPJY01000002.1"/>
</dbReference>
<comment type="caution">
    <text evidence="2">The sequence shown here is derived from an EMBL/GenBank/DDBJ whole genome shotgun (WGS) entry which is preliminary data.</text>
</comment>
<accession>A0A369CE63</accession>
<dbReference type="PANTHER" id="PTHR35867:SF1">
    <property type="entry name" value="PROTEIN RSEC"/>
    <property type="match status" value="1"/>
</dbReference>
<dbReference type="PANTHER" id="PTHR35867">
    <property type="entry name" value="PROTEIN RSEC"/>
    <property type="match status" value="1"/>
</dbReference>
<evidence type="ECO:0000313" key="2">
    <source>
        <dbReference type="EMBL" id="RCX31861.1"/>
    </source>
</evidence>
<keyword evidence="3" id="KW-1185">Reference proteome</keyword>
<dbReference type="InterPro" id="IPR007359">
    <property type="entry name" value="SigmaE_reg_RseC_MucC"/>
</dbReference>
<sequence>MIEEAGRVVAVEGAFAWVETRRRTACGSCSAQAGCGTSVLDKMFGQRMNRIRALNQAEARVGDEVIIGLSESALVRGSFAVYAIPLVGLFVGAGLATAMSGAEGEGLAILGGVLGLAAGFLAVRRFSRRIQTDRNYQPVVLRSALQPVGFKVSLHNPS</sequence>
<keyword evidence="1" id="KW-0472">Membrane</keyword>
<dbReference type="Proteomes" id="UP000252707">
    <property type="component" value="Unassembled WGS sequence"/>
</dbReference>
<evidence type="ECO:0000313" key="3">
    <source>
        <dbReference type="Proteomes" id="UP000252707"/>
    </source>
</evidence>
<feature type="transmembrane region" description="Helical" evidence="1">
    <location>
        <begin position="106"/>
        <end position="123"/>
    </location>
</feature>
<feature type="transmembrane region" description="Helical" evidence="1">
    <location>
        <begin position="79"/>
        <end position="100"/>
    </location>
</feature>
<dbReference type="InterPro" id="IPR026268">
    <property type="entry name" value="RseC"/>
</dbReference>
<dbReference type="EMBL" id="QPJY01000002">
    <property type="protein sequence ID" value="RCX31861.1"/>
    <property type="molecule type" value="Genomic_DNA"/>
</dbReference>
<protein>
    <submittedName>
        <fullName evidence="2">RseC/MucC-like positive regulator of sigma(E)</fullName>
    </submittedName>
</protein>
<reference evidence="2 3" key="1">
    <citation type="submission" date="2018-07" db="EMBL/GenBank/DDBJ databases">
        <title>Genomic Encyclopedia of Type Strains, Phase IV (KMG-IV): sequencing the most valuable type-strain genomes for metagenomic binning, comparative biology and taxonomic classification.</title>
        <authorList>
            <person name="Goeker M."/>
        </authorList>
    </citation>
    <scope>NUCLEOTIDE SEQUENCE [LARGE SCALE GENOMIC DNA]</scope>
    <source>
        <strain evidence="2 3">DSM 26407</strain>
    </source>
</reference>
<keyword evidence="1" id="KW-0812">Transmembrane</keyword>
<dbReference type="PIRSF" id="PIRSF004923">
    <property type="entry name" value="RseC"/>
    <property type="match status" value="1"/>
</dbReference>
<keyword evidence="1" id="KW-1133">Transmembrane helix</keyword>
<dbReference type="AlphaFoldDB" id="A0A369CE63"/>
<dbReference type="Pfam" id="PF04246">
    <property type="entry name" value="RseC_MucC"/>
    <property type="match status" value="1"/>
</dbReference>
<gene>
    <name evidence="2" type="ORF">DFQ59_102208</name>
</gene>
<organism evidence="2 3">
    <name type="scientific">Thioalbus denitrificans</name>
    <dbReference type="NCBI Taxonomy" id="547122"/>
    <lineage>
        <taxon>Bacteria</taxon>
        <taxon>Pseudomonadati</taxon>
        <taxon>Pseudomonadota</taxon>
        <taxon>Gammaproteobacteria</taxon>
        <taxon>Chromatiales</taxon>
        <taxon>Ectothiorhodospiraceae</taxon>
        <taxon>Thioalbus</taxon>
    </lineage>
</organism>
<name>A0A369CE63_9GAMM</name>
<dbReference type="OrthoDB" id="9795854at2"/>
<evidence type="ECO:0000256" key="1">
    <source>
        <dbReference type="SAM" id="Phobius"/>
    </source>
</evidence>